<keyword evidence="2" id="KW-1185">Reference proteome</keyword>
<evidence type="ECO:0000313" key="1">
    <source>
        <dbReference type="EMBL" id="MDO1449876.1"/>
    </source>
</evidence>
<protein>
    <submittedName>
        <fullName evidence="1">Uncharacterized protein</fullName>
    </submittedName>
</protein>
<dbReference type="Proteomes" id="UP001168528">
    <property type="component" value="Unassembled WGS sequence"/>
</dbReference>
<gene>
    <name evidence="1" type="ORF">Q0590_26590</name>
</gene>
<name>A0ABT8RDV4_9BACT</name>
<reference evidence="1" key="1">
    <citation type="submission" date="2023-07" db="EMBL/GenBank/DDBJ databases">
        <title>The genome sequence of Rhodocytophaga aerolata KACC 12507.</title>
        <authorList>
            <person name="Zhang X."/>
        </authorList>
    </citation>
    <scope>NUCLEOTIDE SEQUENCE</scope>
    <source>
        <strain evidence="1">KACC 12507</strain>
    </source>
</reference>
<evidence type="ECO:0000313" key="2">
    <source>
        <dbReference type="Proteomes" id="UP001168528"/>
    </source>
</evidence>
<organism evidence="1 2">
    <name type="scientific">Rhodocytophaga aerolata</name>
    <dbReference type="NCBI Taxonomy" id="455078"/>
    <lineage>
        <taxon>Bacteria</taxon>
        <taxon>Pseudomonadati</taxon>
        <taxon>Bacteroidota</taxon>
        <taxon>Cytophagia</taxon>
        <taxon>Cytophagales</taxon>
        <taxon>Rhodocytophagaceae</taxon>
        <taxon>Rhodocytophaga</taxon>
    </lineage>
</organism>
<dbReference type="EMBL" id="JAUKPO010000023">
    <property type="protein sequence ID" value="MDO1449876.1"/>
    <property type="molecule type" value="Genomic_DNA"/>
</dbReference>
<proteinExistence type="predicted"/>
<accession>A0ABT8RDV4</accession>
<comment type="caution">
    <text evidence="1">The sequence shown here is derived from an EMBL/GenBank/DDBJ whole genome shotgun (WGS) entry which is preliminary data.</text>
</comment>
<sequence>MPYFRDNRFNLFKRERRKSTIYFHTAASSRWFGSLASRWKGSILQVAALKIASLLKKAQKHPETYG</sequence>
<dbReference type="RefSeq" id="WP_302040679.1">
    <property type="nucleotide sequence ID" value="NZ_JAUKPO010000023.1"/>
</dbReference>